<name>A0ABY6Q7H9_9GAMM</name>
<protein>
    <submittedName>
        <fullName evidence="1">Uncharacterized protein</fullName>
    </submittedName>
</protein>
<dbReference type="EMBL" id="CP036501">
    <property type="protein sequence ID" value="UZP74970.1"/>
    <property type="molecule type" value="Genomic_DNA"/>
</dbReference>
<proteinExistence type="predicted"/>
<evidence type="ECO:0000313" key="1">
    <source>
        <dbReference type="EMBL" id="UZP74970.1"/>
    </source>
</evidence>
<reference evidence="1 2" key="1">
    <citation type="submission" date="2019-02" db="EMBL/GenBank/DDBJ databases">
        <title>Halieaceae_genomes.</title>
        <authorList>
            <person name="Li S.-H."/>
        </authorList>
    </citation>
    <scope>NUCLEOTIDE SEQUENCE [LARGE SCALE GENOMIC DNA]</scope>
    <source>
        <strain evidence="1 2">JH123</strain>
    </source>
</reference>
<gene>
    <name evidence="1" type="ORF">E0F26_09580</name>
</gene>
<sequence length="254" mass="30163">MSLSEEQKRLKREEYRRRLDEAIDAFEKEKLPLDEMNDFYIQHTAAMAHEGLYTPEEFDSRLLLDGILNVRSVLDQFLAVYDPVDLKESEMHELIPRKPLVDSVRDLSVDTRDILSFLREVHRIVTVQSRSGMGHDANDIKQELYNLFGSPKGSQSEAYRREERIQIMVRLVALHVPDEDWSARRKWAQANFVARDIWSMKRQGAEWKELKAYWLDWGDVWEDPIVGWENKESEIDELWSWLTVEQRGDRRRNA</sequence>
<dbReference type="Proteomes" id="UP001317963">
    <property type="component" value="Chromosome"/>
</dbReference>
<accession>A0ABY6Q7H9</accession>
<organism evidence="1 2">
    <name type="scientific">Candidatus Paraluminiphilus aquimaris</name>
    <dbReference type="NCBI Taxonomy" id="2518994"/>
    <lineage>
        <taxon>Bacteria</taxon>
        <taxon>Pseudomonadati</taxon>
        <taxon>Pseudomonadota</taxon>
        <taxon>Gammaproteobacteria</taxon>
        <taxon>Cellvibrionales</taxon>
        <taxon>Halieaceae</taxon>
        <taxon>Candidatus Paraluminiphilus</taxon>
    </lineage>
</organism>
<keyword evidence="2" id="KW-1185">Reference proteome</keyword>
<dbReference type="RefSeq" id="WP_279241438.1">
    <property type="nucleotide sequence ID" value="NZ_CP036501.1"/>
</dbReference>
<evidence type="ECO:0000313" key="2">
    <source>
        <dbReference type="Proteomes" id="UP001317963"/>
    </source>
</evidence>